<keyword evidence="10" id="KW-1133">Transmembrane helix</keyword>
<evidence type="ECO:0000313" key="12">
    <source>
        <dbReference type="Proteomes" id="UP000694871"/>
    </source>
</evidence>
<feature type="compositionally biased region" description="Polar residues" evidence="9">
    <location>
        <begin position="365"/>
        <end position="380"/>
    </location>
</feature>
<keyword evidence="12" id="KW-1185">Reference proteome</keyword>
<evidence type="ECO:0000256" key="3">
    <source>
        <dbReference type="ARBA" id="ARBA00006335"/>
    </source>
</evidence>
<dbReference type="Proteomes" id="UP000694871">
    <property type="component" value="Unplaced"/>
</dbReference>
<dbReference type="InterPro" id="IPR036691">
    <property type="entry name" value="Endo/exonu/phosph_ase_sf"/>
</dbReference>
<evidence type="ECO:0000256" key="4">
    <source>
        <dbReference type="ARBA" id="ARBA00012369"/>
    </source>
</evidence>
<comment type="catalytic activity">
    <reaction evidence="8">
        <text>N-(hexadecanoyl)-sphing-4-enine-1-phosphocholine + H2O = N-hexadecanoylsphing-4-enine + phosphocholine + H(+)</text>
        <dbReference type="Rhea" id="RHEA:45644"/>
        <dbReference type="ChEBI" id="CHEBI:15377"/>
        <dbReference type="ChEBI" id="CHEBI:15378"/>
        <dbReference type="ChEBI" id="CHEBI:72959"/>
        <dbReference type="ChEBI" id="CHEBI:78646"/>
        <dbReference type="ChEBI" id="CHEBI:295975"/>
    </reaction>
    <physiologicalReaction direction="left-to-right" evidence="8">
        <dbReference type="Rhea" id="RHEA:45645"/>
    </physiologicalReaction>
</comment>
<evidence type="ECO:0000313" key="13">
    <source>
        <dbReference type="RefSeq" id="XP_015272069.1"/>
    </source>
</evidence>
<name>A0ABM1KED2_GEKJA</name>
<accession>A0ABM1KED2</accession>
<proteinExistence type="inferred from homology"/>
<gene>
    <name evidence="13" type="primary">LOC107114976</name>
</gene>
<dbReference type="RefSeq" id="XP_015272069.1">
    <property type="nucleotide sequence ID" value="XM_015416583.1"/>
</dbReference>
<sequence length="918" mass="103332">MCLVFLRRPGVPDKEAWHLVVGPEVCRPSTCAQRDGDPGTSLLQPVHTQNSSSGQSKDSMGLRESPFSSCFLRNVDAMVRRVMKLTFWSLNNLLALKQTTAEKREYQSRRCLPYALWAILKGLILLLLLLASLPSTVLCLPVWLLLQVARRPFAYQHVPRQTPPEEWILPGKAKAFRFVSSNVCLLPDGLAKYSNLGQTQERAKQIAQGLVQAASHIVLPQEASSRGNFWNGFDVSNGKKYGANESSSYRIDIDMAIKMPLDEEKATSPREIMACFPPNVDFLCLQEVFDPDAAACLLQSLGPYYEHILYDVGFYGFICCSALKWLSCLKLCSYWKRLNCLKSLMGSGWRFTCAQRDGDPGTSLLQPVHTQNSSSGQSKDSMGLRESPFSSCFLRNVDAMVRRVMKLTFWSLNNLLALKQTTAEKREYQSRRCLPYALWAILKGLILLLLLLASLPSTVLCLPVWLLLQVARRPFAYQHVPRQTPPEEWILPGKAKAFRFVSSNVCLLPDGLAKYSNLGQTQERAKQIAQGLVQAASHIVLPQEASSRGNFWNGFDVSNGKKYGANESSSYRIDIDMAIKMPLDEEKATSPREIMACFPPNVDFLCLQEVFDPDAAACLLQSLGPYYEHILYDVGFYGFICCSALKWLSCLKLCSYWKRLNCLKLLNSGLFLASRYPMLAVQYHCYPNGREVDILAAKGLLCVQVQLGVSQGQRIVGYMYCTHLDANTDSEQIRYDQLNQCLHWTEQFQETNARHGDIVAFDVFCGDLNFDNCSSGNEMEQVHEIFSVYTDPCRIGPQRDQPWALGTLINSLKIYDEAVATPENMKRTLEDEKERQKYLEGPILADGQPDLSAIWSEGRRLDYILYREHLGPVELKVAVEKFSFITKLSRCSDHLPVGLQLSVTPVVPPRVRPLSAAV</sequence>
<evidence type="ECO:0000256" key="9">
    <source>
        <dbReference type="SAM" id="MobiDB-lite"/>
    </source>
</evidence>
<feature type="domain" description="Endonuclease/exonuclease/phosphatase" evidence="11">
    <location>
        <begin position="601"/>
        <end position="894"/>
    </location>
</feature>
<reference evidence="13" key="1">
    <citation type="submission" date="2025-08" db="UniProtKB">
        <authorList>
            <consortium name="RefSeq"/>
        </authorList>
    </citation>
    <scope>IDENTIFICATION</scope>
</reference>
<dbReference type="GeneID" id="107114976"/>
<keyword evidence="6" id="KW-0443">Lipid metabolism</keyword>
<dbReference type="InterPro" id="IPR017766">
    <property type="entry name" value="Sphingomyelinase/PLipase_C"/>
</dbReference>
<dbReference type="SUPFAM" id="SSF56219">
    <property type="entry name" value="DNase I-like"/>
    <property type="match status" value="2"/>
</dbReference>
<keyword evidence="10" id="KW-0812">Transmembrane</keyword>
<comment type="similarity">
    <text evidence="3">Belongs to the neutral sphingomyelinase family.</text>
</comment>
<evidence type="ECO:0000256" key="2">
    <source>
        <dbReference type="ARBA" id="ARBA00004991"/>
    </source>
</evidence>
<dbReference type="EC" id="3.1.4.12" evidence="4"/>
<evidence type="ECO:0000256" key="5">
    <source>
        <dbReference type="ARBA" id="ARBA00022801"/>
    </source>
</evidence>
<feature type="transmembrane region" description="Helical" evidence="10">
    <location>
        <begin position="436"/>
        <end position="468"/>
    </location>
</feature>
<evidence type="ECO:0000256" key="6">
    <source>
        <dbReference type="ARBA" id="ARBA00022919"/>
    </source>
</evidence>
<evidence type="ECO:0000256" key="7">
    <source>
        <dbReference type="ARBA" id="ARBA00047268"/>
    </source>
</evidence>
<evidence type="ECO:0000256" key="10">
    <source>
        <dbReference type="SAM" id="Phobius"/>
    </source>
</evidence>
<evidence type="ECO:0000256" key="8">
    <source>
        <dbReference type="ARBA" id="ARBA00049371"/>
    </source>
</evidence>
<evidence type="ECO:0000256" key="1">
    <source>
        <dbReference type="ARBA" id="ARBA00004760"/>
    </source>
</evidence>
<dbReference type="Pfam" id="PF03372">
    <property type="entry name" value="Exo_endo_phos"/>
    <property type="match status" value="1"/>
</dbReference>
<dbReference type="CDD" id="cd09078">
    <property type="entry name" value="nSMase"/>
    <property type="match status" value="1"/>
</dbReference>
<dbReference type="InterPro" id="IPR005135">
    <property type="entry name" value="Endo/exonuclease/phosphatase"/>
</dbReference>
<feature type="region of interest" description="Disordered" evidence="9">
    <location>
        <begin position="365"/>
        <end position="384"/>
    </location>
</feature>
<protein>
    <recommendedName>
        <fullName evidence="4">sphingomyelin phosphodiesterase</fullName>
        <ecNumber evidence="4">3.1.4.12</ecNumber>
    </recommendedName>
</protein>
<comment type="pathway">
    <text evidence="1">Lipid metabolism; sphingolipid metabolism.</text>
</comment>
<dbReference type="PANTHER" id="PTHR16320">
    <property type="entry name" value="SPHINGOMYELINASE FAMILY MEMBER"/>
    <property type="match status" value="1"/>
</dbReference>
<feature type="compositionally biased region" description="Polar residues" evidence="9">
    <location>
        <begin position="41"/>
        <end position="58"/>
    </location>
</feature>
<dbReference type="Gene3D" id="3.60.10.10">
    <property type="entry name" value="Endonuclease/exonuclease/phosphatase"/>
    <property type="match status" value="1"/>
</dbReference>
<evidence type="ECO:0000259" key="11">
    <source>
        <dbReference type="Pfam" id="PF03372"/>
    </source>
</evidence>
<feature type="region of interest" description="Disordered" evidence="9">
    <location>
        <begin position="31"/>
        <end position="62"/>
    </location>
</feature>
<comment type="catalytic activity">
    <reaction evidence="7">
        <text>a sphingomyelin + H2O = phosphocholine + an N-acylsphing-4-enine + H(+)</text>
        <dbReference type="Rhea" id="RHEA:19253"/>
        <dbReference type="ChEBI" id="CHEBI:15377"/>
        <dbReference type="ChEBI" id="CHEBI:15378"/>
        <dbReference type="ChEBI" id="CHEBI:17636"/>
        <dbReference type="ChEBI" id="CHEBI:52639"/>
        <dbReference type="ChEBI" id="CHEBI:295975"/>
        <dbReference type="EC" id="3.1.4.12"/>
    </reaction>
    <physiologicalReaction direction="left-to-right" evidence="7">
        <dbReference type="Rhea" id="RHEA:19254"/>
    </physiologicalReaction>
</comment>
<comment type="pathway">
    <text evidence="2">Sphingolipid metabolism.</text>
</comment>
<dbReference type="PANTHER" id="PTHR16320:SF9">
    <property type="entry name" value="SPHINGOMYELIN PHOSPHODIESTERASE 5"/>
    <property type="match status" value="1"/>
</dbReference>
<keyword evidence="6" id="KW-0746">Sphingolipid metabolism</keyword>
<keyword evidence="5" id="KW-0378">Hydrolase</keyword>
<organism evidence="12 13">
    <name type="scientific">Gekko japonicus</name>
    <name type="common">Schlegel's Japanese gecko</name>
    <dbReference type="NCBI Taxonomy" id="146911"/>
    <lineage>
        <taxon>Eukaryota</taxon>
        <taxon>Metazoa</taxon>
        <taxon>Chordata</taxon>
        <taxon>Craniata</taxon>
        <taxon>Vertebrata</taxon>
        <taxon>Euteleostomi</taxon>
        <taxon>Lepidosauria</taxon>
        <taxon>Squamata</taxon>
        <taxon>Bifurcata</taxon>
        <taxon>Gekkota</taxon>
        <taxon>Gekkonidae</taxon>
        <taxon>Gekkoninae</taxon>
        <taxon>Gekko</taxon>
    </lineage>
</organism>
<keyword evidence="10" id="KW-0472">Membrane</keyword>
<dbReference type="InterPro" id="IPR038772">
    <property type="entry name" value="Sph/SMPD2-like"/>
</dbReference>
<feature type="transmembrane region" description="Helical" evidence="10">
    <location>
        <begin position="114"/>
        <end position="146"/>
    </location>
</feature>